<evidence type="ECO:0000256" key="3">
    <source>
        <dbReference type="ARBA" id="ARBA00023242"/>
    </source>
</evidence>
<reference evidence="8" key="1">
    <citation type="journal article" date="2016" name="Sci. Rep.">
        <title>Molecular characterization of firefly nuptial gifts: a multi-omics approach sheds light on postcopulatory sexual selection.</title>
        <authorList>
            <person name="Al-Wathiqui N."/>
            <person name="Fallon T.R."/>
            <person name="South A."/>
            <person name="Weng J.K."/>
            <person name="Lewis S.M."/>
        </authorList>
    </citation>
    <scope>NUCLEOTIDE SEQUENCE</scope>
</reference>
<evidence type="ECO:0000256" key="2">
    <source>
        <dbReference type="ARBA" id="ARBA00008174"/>
    </source>
</evidence>
<dbReference type="Pfam" id="PF05029">
    <property type="entry name" value="TIMELESS_C"/>
    <property type="match status" value="1"/>
</dbReference>
<feature type="region of interest" description="Disordered" evidence="5">
    <location>
        <begin position="945"/>
        <end position="1002"/>
    </location>
</feature>
<feature type="compositionally biased region" description="Basic and acidic residues" evidence="5">
    <location>
        <begin position="1235"/>
        <end position="1250"/>
    </location>
</feature>
<dbReference type="GO" id="GO:0000076">
    <property type="term" value="P:DNA replication checkpoint signaling"/>
    <property type="evidence" value="ECO:0007669"/>
    <property type="project" value="TreeGrafter"/>
</dbReference>
<feature type="domain" description="Timeless C-terminal" evidence="7">
    <location>
        <begin position="1018"/>
        <end position="1098"/>
    </location>
</feature>
<dbReference type="InterPro" id="IPR044998">
    <property type="entry name" value="Timeless"/>
</dbReference>
<organism evidence="8">
    <name type="scientific">Photinus pyralis</name>
    <name type="common">Common eastern firefly</name>
    <name type="synonym">Lampyris pyralis</name>
    <dbReference type="NCBI Taxonomy" id="7054"/>
    <lineage>
        <taxon>Eukaryota</taxon>
        <taxon>Metazoa</taxon>
        <taxon>Ecdysozoa</taxon>
        <taxon>Arthropoda</taxon>
        <taxon>Hexapoda</taxon>
        <taxon>Insecta</taxon>
        <taxon>Pterygota</taxon>
        <taxon>Neoptera</taxon>
        <taxon>Endopterygota</taxon>
        <taxon>Coleoptera</taxon>
        <taxon>Polyphaga</taxon>
        <taxon>Elateriformia</taxon>
        <taxon>Elateroidea</taxon>
        <taxon>Lampyridae</taxon>
        <taxon>Lampyrinae</taxon>
        <taxon>Photinus</taxon>
    </lineage>
</organism>
<dbReference type="PANTHER" id="PTHR22940">
    <property type="entry name" value="TIMEOUT/TIMELESS-2"/>
    <property type="match status" value="1"/>
</dbReference>
<dbReference type="AlphaFoldDB" id="A0A1Y1K941"/>
<dbReference type="PANTHER" id="PTHR22940:SF4">
    <property type="entry name" value="PROTEIN TIMELESS HOMOLOG"/>
    <property type="match status" value="1"/>
</dbReference>
<evidence type="ECO:0000256" key="5">
    <source>
        <dbReference type="SAM" id="MobiDB-lite"/>
    </source>
</evidence>
<feature type="domain" description="Timeless N-terminal" evidence="6">
    <location>
        <begin position="25"/>
        <end position="286"/>
    </location>
</feature>
<comment type="similarity">
    <text evidence="2">Belongs to the timeless family.</text>
</comment>
<keyword evidence="4" id="KW-0131">Cell cycle</keyword>
<dbReference type="Pfam" id="PF26019">
    <property type="entry name" value="HTH_TIMELESS"/>
    <property type="match status" value="1"/>
</dbReference>
<accession>A0A1Y1K941</accession>
<evidence type="ECO:0000259" key="7">
    <source>
        <dbReference type="Pfam" id="PF05029"/>
    </source>
</evidence>
<dbReference type="InterPro" id="IPR006906">
    <property type="entry name" value="Timeless_N"/>
</dbReference>
<comment type="subcellular location">
    <subcellularLocation>
        <location evidence="1">Nucleus</location>
    </subcellularLocation>
</comment>
<proteinExistence type="inferred from homology"/>
<feature type="compositionally biased region" description="Basic residues" evidence="5">
    <location>
        <begin position="991"/>
        <end position="1001"/>
    </location>
</feature>
<feature type="region of interest" description="Disordered" evidence="5">
    <location>
        <begin position="1154"/>
        <end position="1266"/>
    </location>
</feature>
<evidence type="ECO:0000256" key="4">
    <source>
        <dbReference type="ARBA" id="ARBA00023306"/>
    </source>
</evidence>
<dbReference type="GO" id="GO:0006281">
    <property type="term" value="P:DNA repair"/>
    <property type="evidence" value="ECO:0007669"/>
    <property type="project" value="TreeGrafter"/>
</dbReference>
<dbReference type="GO" id="GO:0031298">
    <property type="term" value="C:replication fork protection complex"/>
    <property type="evidence" value="ECO:0007669"/>
    <property type="project" value="TreeGrafter"/>
</dbReference>
<dbReference type="GO" id="GO:0043111">
    <property type="term" value="P:replication fork arrest"/>
    <property type="evidence" value="ECO:0007669"/>
    <property type="project" value="TreeGrafter"/>
</dbReference>
<dbReference type="GO" id="GO:0048511">
    <property type="term" value="P:rhythmic process"/>
    <property type="evidence" value="ECO:0007669"/>
    <property type="project" value="UniProtKB-KW"/>
</dbReference>
<dbReference type="EMBL" id="GEZM01088804">
    <property type="protein sequence ID" value="JAV57904.1"/>
    <property type="molecule type" value="Transcribed_RNA"/>
</dbReference>
<sequence length="1266" mass="147323">MSHLLSAELSATCNALGYYDSKSQKYYADTNTLETVKDLIRYLRRDDETYEIRRSLGDSQVLQTDLLPLLKGYWEQTNLFDVLLRLLVNLTSPALMLWHEVVPTEKTARYYYLKIDEHQKKYKQAFADEKIWAILSTRLSKILEIDFAIRGEENNLIIERILILVRNILYTANPDEEQRPDSDASVHDQVLWSLHQSGMLDIILFIASSTSEQAYYMHIVEILSFMLREQSATSLATTELQRSQSEKMREEAELLLMRHHENNKKQEKIRKFAGARHSRFGGTYVIKSLQSISEKNYVYHKPLNNLDSVHFDVEKKKTRTPKNRLPVQEAPTERRSAFGVKLILKEFCTEFINGAYNTFMYYVKFNFERSKAQAHDESYYLWAMRFFMEFNRGNNFQVKLVSETVSVKAFHFVQQQMETYYDYICVNKKECRSWSKRLHIALLAYRELLLTLYAMDRSLDEAVRKSAKAIKTTIFYVVEYRELIITLLLTFDEILFSRLYLNDLMETQHIFLKMLQAYCGKNELVVQKKKKRRTKKKRVAEEPVSEVEPNLEELWNEAAPQLSALLSENSAAIPDGIVPFDAASDTPISEQKTDAMKKIHQHLKDAEFENALGLLRASREVWPENDCFGSSNMAPEEELMALQDIFLANIGGPTQKHSQVVKDDEEEEYSDDEEEMEGMLEPEESNFKFDDFLKRFANQRVIQTCAYALQNIEWNSVYTNYCIIKLLHRIVWDLKMVGMVFQASIFRTFQKAYTLKDLPQFKEIITFATYVLRQFFKLTEKNPKVFMETLFWKSSRDAFDIEEGYGSYHEQTKAEAQAWNETQEMELTQLFNEHQEKEIREDVVDWIVNNLVDNTRSRRAVLKKLKSMSLLSNYKKHKAGVSRSNVWTEEDEQQLREAYEMSKEDANPIESISSRLLTQRAKTKIVAKLLEINLIQNKNEVVKGKNRLRMSKNEDRSNHSSVSEDSDSSADESTAPKIIKKRQPTTQRPSTKTKQKIKRNPQVHVSKEKLVELLRKVVHMTDALEWLHESLSDILEDRKDSNEEVEEDIPLVAIMDYSTTAIEDKDFQNLLRALQIREPADEQESHWRILGNLSSSVLEEYCQLLSDAMANNLPDVNAPTEIPSAHSDSEEDVFDRVRKITSNNTAIEVVDVLPSTSTSAPEDPVISETKDSQNVQSDSDDDVFDRANRIRSESDDGRSPKRISICDDEGDEHSQHEKVNRKRYIIESDEDEEKNENKRERNASDTDSPLKSKKRSRFISSDEDSS</sequence>
<evidence type="ECO:0000259" key="6">
    <source>
        <dbReference type="Pfam" id="PF04821"/>
    </source>
</evidence>
<evidence type="ECO:0000313" key="8">
    <source>
        <dbReference type="EMBL" id="JAV57904.1"/>
    </source>
</evidence>
<feature type="compositionally biased region" description="Basic and acidic residues" evidence="5">
    <location>
        <begin position="1184"/>
        <end position="1199"/>
    </location>
</feature>
<keyword evidence="3" id="KW-0539">Nucleus</keyword>
<evidence type="ECO:0008006" key="9">
    <source>
        <dbReference type="Google" id="ProtNLM"/>
    </source>
</evidence>
<dbReference type="Pfam" id="PF04821">
    <property type="entry name" value="TIMELESS"/>
    <property type="match status" value="1"/>
</dbReference>
<dbReference type="GO" id="GO:0009649">
    <property type="term" value="P:entrainment of circadian clock"/>
    <property type="evidence" value="ECO:0007669"/>
    <property type="project" value="TreeGrafter"/>
</dbReference>
<evidence type="ECO:0000256" key="1">
    <source>
        <dbReference type="ARBA" id="ARBA00004123"/>
    </source>
</evidence>
<name>A0A1Y1K941_PHOPY</name>
<dbReference type="GO" id="GO:0003677">
    <property type="term" value="F:DNA binding"/>
    <property type="evidence" value="ECO:0007669"/>
    <property type="project" value="TreeGrafter"/>
</dbReference>
<protein>
    <recommendedName>
        <fullName evidence="9">Timeless N-terminal domain-containing protein</fullName>
    </recommendedName>
</protein>
<dbReference type="InterPro" id="IPR007725">
    <property type="entry name" value="TIMELESS_C"/>
</dbReference>